<keyword evidence="2" id="KW-1185">Reference proteome</keyword>
<dbReference type="AlphaFoldDB" id="A0A1Y3CDR3"/>
<proteinExistence type="predicted"/>
<organism evidence="1 2">
    <name type="scientific">Acinetobacter silvestris</name>
    <dbReference type="NCBI Taxonomy" id="1977882"/>
    <lineage>
        <taxon>Bacteria</taxon>
        <taxon>Pseudomonadati</taxon>
        <taxon>Pseudomonadota</taxon>
        <taxon>Gammaproteobacteria</taxon>
        <taxon>Moraxellales</taxon>
        <taxon>Moraxellaceae</taxon>
        <taxon>Acinetobacter</taxon>
    </lineage>
</organism>
<evidence type="ECO:0000313" key="1">
    <source>
        <dbReference type="EMBL" id="OTG64790.1"/>
    </source>
</evidence>
<dbReference type="RefSeq" id="WP_086204096.1">
    <property type="nucleotide sequence ID" value="NZ_NEGB01000006.1"/>
</dbReference>
<sequence length="150" mass="17567">MKKFNLEIRYPHHLSEHDAEQFGQMDGIDVLIKFDGIKWRQQQIRQLQTDGANASFTVTDQTSKQSLRLTLNGYSKTNQLEFKIESDIQVIHHQKDLFGLITRKTKDYIAFKQLSLTTVRMDLLDFLEGRIEVLEKNYKNISKKSFKSVS</sequence>
<reference evidence="1 2" key="1">
    <citation type="submission" date="2017-04" db="EMBL/GenBank/DDBJ databases">
        <title>High diversity of culturable Acinetobacter species in natural soil and water ecosystems.</title>
        <authorList>
            <person name="Nemec A."/>
            <person name="Radolfova-Krizova L."/>
        </authorList>
    </citation>
    <scope>NUCLEOTIDE SEQUENCE [LARGE SCALE GENOMIC DNA]</scope>
    <source>
        <strain evidence="1 2">ANC 4999</strain>
    </source>
</reference>
<protein>
    <submittedName>
        <fullName evidence="1">Uncharacterized protein</fullName>
    </submittedName>
</protein>
<name>A0A1Y3CDR3_9GAMM</name>
<accession>A0A1Y3CDR3</accession>
<comment type="caution">
    <text evidence="1">The sequence shown here is derived from an EMBL/GenBank/DDBJ whole genome shotgun (WGS) entry which is preliminary data.</text>
</comment>
<gene>
    <name evidence="1" type="ORF">B9T28_11325</name>
</gene>
<dbReference type="EMBL" id="NEGB01000006">
    <property type="protein sequence ID" value="OTG64790.1"/>
    <property type="molecule type" value="Genomic_DNA"/>
</dbReference>
<dbReference type="OrthoDB" id="6688366at2"/>
<dbReference type="Proteomes" id="UP000242765">
    <property type="component" value="Unassembled WGS sequence"/>
</dbReference>
<evidence type="ECO:0000313" key="2">
    <source>
        <dbReference type="Proteomes" id="UP000242765"/>
    </source>
</evidence>